<reference evidence="2" key="1">
    <citation type="journal article" date="2022" name="Mol. Ecol. Resour.">
        <title>The genomes of chicory, endive, great burdock and yacon provide insights into Asteraceae palaeo-polyploidization history and plant inulin production.</title>
        <authorList>
            <person name="Fan W."/>
            <person name="Wang S."/>
            <person name="Wang H."/>
            <person name="Wang A."/>
            <person name="Jiang F."/>
            <person name="Liu H."/>
            <person name="Zhao H."/>
            <person name="Xu D."/>
            <person name="Zhang Y."/>
        </authorList>
    </citation>
    <scope>NUCLEOTIDE SEQUENCE [LARGE SCALE GENOMIC DNA]</scope>
    <source>
        <strain evidence="2">cv. Niubang</strain>
    </source>
</reference>
<comment type="caution">
    <text evidence="1">The sequence shown here is derived from an EMBL/GenBank/DDBJ whole genome shotgun (WGS) entry which is preliminary data.</text>
</comment>
<dbReference type="EMBL" id="CM042048">
    <property type="protein sequence ID" value="KAI3759002.1"/>
    <property type="molecule type" value="Genomic_DNA"/>
</dbReference>
<evidence type="ECO:0000313" key="1">
    <source>
        <dbReference type="EMBL" id="KAI3759002.1"/>
    </source>
</evidence>
<protein>
    <submittedName>
        <fullName evidence="1">Uncharacterized protein</fullName>
    </submittedName>
</protein>
<accession>A0ACB9EJK0</accession>
<evidence type="ECO:0000313" key="2">
    <source>
        <dbReference type="Proteomes" id="UP001055879"/>
    </source>
</evidence>
<name>A0ACB9EJK0_ARCLA</name>
<reference evidence="1 2" key="2">
    <citation type="journal article" date="2022" name="Mol. Ecol. Resour.">
        <title>The genomes of chicory, endive, great burdock and yacon provide insights into Asteraceae paleo-polyploidization history and plant inulin production.</title>
        <authorList>
            <person name="Fan W."/>
            <person name="Wang S."/>
            <person name="Wang H."/>
            <person name="Wang A."/>
            <person name="Jiang F."/>
            <person name="Liu H."/>
            <person name="Zhao H."/>
            <person name="Xu D."/>
            <person name="Zhang Y."/>
        </authorList>
    </citation>
    <scope>NUCLEOTIDE SEQUENCE [LARGE SCALE GENOMIC DNA]</scope>
    <source>
        <strain evidence="2">cv. Niubang</strain>
    </source>
</reference>
<organism evidence="1 2">
    <name type="scientific">Arctium lappa</name>
    <name type="common">Greater burdock</name>
    <name type="synonym">Lappa major</name>
    <dbReference type="NCBI Taxonomy" id="4217"/>
    <lineage>
        <taxon>Eukaryota</taxon>
        <taxon>Viridiplantae</taxon>
        <taxon>Streptophyta</taxon>
        <taxon>Embryophyta</taxon>
        <taxon>Tracheophyta</taxon>
        <taxon>Spermatophyta</taxon>
        <taxon>Magnoliopsida</taxon>
        <taxon>eudicotyledons</taxon>
        <taxon>Gunneridae</taxon>
        <taxon>Pentapetalae</taxon>
        <taxon>asterids</taxon>
        <taxon>campanulids</taxon>
        <taxon>Asterales</taxon>
        <taxon>Asteraceae</taxon>
        <taxon>Carduoideae</taxon>
        <taxon>Cardueae</taxon>
        <taxon>Arctiinae</taxon>
        <taxon>Arctium</taxon>
    </lineage>
</organism>
<keyword evidence="2" id="KW-1185">Reference proteome</keyword>
<sequence>MPSSSPPARDPSKETSFLWRFTVAVATTTTRKVCKKTVVVSGDETTADAMDGGGVRTIVLAGVDMECGVAIHSRWSHGEEKEKDWRRRQAREGVAVEEGFTFGFSIILFFDTRFFNFVIGKTEQNNSK</sequence>
<dbReference type="Proteomes" id="UP001055879">
    <property type="component" value="Linkage Group LG02"/>
</dbReference>
<gene>
    <name evidence="1" type="ORF">L6452_06575</name>
</gene>
<proteinExistence type="predicted"/>